<evidence type="ECO:0000313" key="4">
    <source>
        <dbReference type="Proteomes" id="UP001597131"/>
    </source>
</evidence>
<keyword evidence="4" id="KW-1185">Reference proteome</keyword>
<dbReference type="InterPro" id="IPR004722">
    <property type="entry name" value="DHOase"/>
</dbReference>
<comment type="caution">
    <text evidence="3">The sequence shown here is derived from an EMBL/GenBank/DDBJ whole genome shotgun (WGS) entry which is preliminary data.</text>
</comment>
<dbReference type="SUPFAM" id="SSF51556">
    <property type="entry name" value="Metallo-dependent hydrolases"/>
    <property type="match status" value="1"/>
</dbReference>
<reference evidence="4" key="1">
    <citation type="journal article" date="2019" name="Int. J. Syst. Evol. Microbiol.">
        <title>The Global Catalogue of Microorganisms (GCM) 10K type strain sequencing project: providing services to taxonomists for standard genome sequencing and annotation.</title>
        <authorList>
            <consortium name="The Broad Institute Genomics Platform"/>
            <consortium name="The Broad Institute Genome Sequencing Center for Infectious Disease"/>
            <person name="Wu L."/>
            <person name="Ma J."/>
        </authorList>
    </citation>
    <scope>NUCLEOTIDE SEQUENCE [LARGE SCALE GENOMIC DNA]</scope>
    <source>
        <strain evidence="4">CCUG 64793</strain>
    </source>
</reference>
<dbReference type="CDD" id="cd01317">
    <property type="entry name" value="DHOase_IIa"/>
    <property type="match status" value="1"/>
</dbReference>
<dbReference type="EMBL" id="JBHTLI010000001">
    <property type="protein sequence ID" value="MFD1095769.1"/>
    <property type="molecule type" value="Genomic_DNA"/>
</dbReference>
<dbReference type="InterPro" id="IPR032466">
    <property type="entry name" value="Metal_Hydrolase"/>
</dbReference>
<dbReference type="Pfam" id="PF12890">
    <property type="entry name" value="DHOase"/>
    <property type="match status" value="1"/>
</dbReference>
<sequence length="416" mass="45229">MKLLIKSAKILDQQSAFHKQTKDILIEDGIIKRISSEIKEKADREIREGNLHVSRGWFDSSVSFGEPGYEERETIANGLDTAAKSGFTSVVLNASTNPVIDTNSAVISIKSKALDHAVNLLPTGALTVKSEGIDLAELYDMAQGGAVSFGDYKQPVDNPNLLKLALQYTQNFGGLVQSFPQENKIAGKGQVNEHHSSTSLGLKGIPNLAEELQVARDLFLLEYTGGKLHIPTISTAKTVELIRKAKEQGLDVSCSVAIHNLIFTDDVLKEFDANTKVQPPLRTKEDLEALIEGLKDGSIDMVTSDHNPIDIEHKKVEFENAMYGTIGLETAFGALGTIFSAEDCAEILSRGKNRFGLKASTIEEGEPADLSLFSPEVDYKFTKDHIHSTSENSIFLGSKLKGRAIGIITKKGFAGL</sequence>
<dbReference type="Gene3D" id="3.20.20.140">
    <property type="entry name" value="Metal-dependent hydrolases"/>
    <property type="match status" value="1"/>
</dbReference>
<dbReference type="RefSeq" id="WP_380744783.1">
    <property type="nucleotide sequence ID" value="NZ_JBHTLI010000001.1"/>
</dbReference>
<dbReference type="SUPFAM" id="SSF51338">
    <property type="entry name" value="Composite domain of metallo-dependent hydrolases"/>
    <property type="match status" value="1"/>
</dbReference>
<accession>A0ABW3NUB3</accession>
<gene>
    <name evidence="3" type="ORF">ACFQ3Q_08420</name>
</gene>
<evidence type="ECO:0000259" key="2">
    <source>
        <dbReference type="Pfam" id="PF12890"/>
    </source>
</evidence>
<dbReference type="InterPro" id="IPR050138">
    <property type="entry name" value="DHOase/Allantoinase_Hydrolase"/>
</dbReference>
<feature type="domain" description="Dihydroorotase catalytic" evidence="2">
    <location>
        <begin position="57"/>
        <end position="236"/>
    </location>
</feature>
<dbReference type="Proteomes" id="UP001597131">
    <property type="component" value="Unassembled WGS sequence"/>
</dbReference>
<dbReference type="PANTHER" id="PTHR43668:SF2">
    <property type="entry name" value="ALLANTOINASE"/>
    <property type="match status" value="1"/>
</dbReference>
<proteinExistence type="predicted"/>
<name>A0ABW3NUB3_9FLAO</name>
<dbReference type="Gene3D" id="2.30.40.10">
    <property type="entry name" value="Urease, subunit C, domain 1"/>
    <property type="match status" value="1"/>
</dbReference>
<evidence type="ECO:0000313" key="3">
    <source>
        <dbReference type="EMBL" id="MFD1095769.1"/>
    </source>
</evidence>
<dbReference type="PANTHER" id="PTHR43668">
    <property type="entry name" value="ALLANTOINASE"/>
    <property type="match status" value="1"/>
</dbReference>
<keyword evidence="1" id="KW-0665">Pyrimidine biosynthesis</keyword>
<dbReference type="InterPro" id="IPR024403">
    <property type="entry name" value="DHOase_cat"/>
</dbReference>
<protein>
    <submittedName>
        <fullName evidence="3">Dihydroorotase family protein</fullName>
    </submittedName>
</protein>
<organism evidence="3 4">
    <name type="scientific">Salegentibacter chungangensis</name>
    <dbReference type="NCBI Taxonomy" id="1335724"/>
    <lineage>
        <taxon>Bacteria</taxon>
        <taxon>Pseudomonadati</taxon>
        <taxon>Bacteroidota</taxon>
        <taxon>Flavobacteriia</taxon>
        <taxon>Flavobacteriales</taxon>
        <taxon>Flavobacteriaceae</taxon>
        <taxon>Salegentibacter</taxon>
    </lineage>
</organism>
<dbReference type="InterPro" id="IPR011059">
    <property type="entry name" value="Metal-dep_hydrolase_composite"/>
</dbReference>
<evidence type="ECO:0000256" key="1">
    <source>
        <dbReference type="ARBA" id="ARBA00022975"/>
    </source>
</evidence>